<organism evidence="2 3">
    <name type="scientific">Mya arenaria</name>
    <name type="common">Soft-shell clam</name>
    <dbReference type="NCBI Taxonomy" id="6604"/>
    <lineage>
        <taxon>Eukaryota</taxon>
        <taxon>Metazoa</taxon>
        <taxon>Spiralia</taxon>
        <taxon>Lophotrochozoa</taxon>
        <taxon>Mollusca</taxon>
        <taxon>Bivalvia</taxon>
        <taxon>Autobranchia</taxon>
        <taxon>Heteroconchia</taxon>
        <taxon>Euheterodonta</taxon>
        <taxon>Imparidentia</taxon>
        <taxon>Neoheterodontei</taxon>
        <taxon>Myida</taxon>
        <taxon>Myoidea</taxon>
        <taxon>Myidae</taxon>
        <taxon>Mya</taxon>
    </lineage>
</organism>
<accession>A0ABY7G5Z7</accession>
<keyword evidence="1" id="KW-0812">Transmembrane</keyword>
<name>A0ABY7G5Z7_MYAAR</name>
<feature type="transmembrane region" description="Helical" evidence="1">
    <location>
        <begin position="22"/>
        <end position="42"/>
    </location>
</feature>
<dbReference type="EMBL" id="CP111026">
    <property type="protein sequence ID" value="WAR28583.1"/>
    <property type="molecule type" value="Genomic_DNA"/>
</dbReference>
<dbReference type="Proteomes" id="UP001164746">
    <property type="component" value="Chromosome 15"/>
</dbReference>
<feature type="transmembrane region" description="Helical" evidence="1">
    <location>
        <begin position="164"/>
        <end position="188"/>
    </location>
</feature>
<protein>
    <submittedName>
        <fullName evidence="2">5HT2B-like protein</fullName>
    </submittedName>
</protein>
<keyword evidence="1" id="KW-0472">Membrane</keyword>
<dbReference type="Gene3D" id="1.20.1070.10">
    <property type="entry name" value="Rhodopsin 7-helix transmembrane proteins"/>
    <property type="match status" value="1"/>
</dbReference>
<evidence type="ECO:0000256" key="1">
    <source>
        <dbReference type="SAM" id="Phobius"/>
    </source>
</evidence>
<keyword evidence="3" id="KW-1185">Reference proteome</keyword>
<keyword evidence="1" id="KW-1133">Transmembrane helix</keyword>
<gene>
    <name evidence="2" type="ORF">MAR_014287</name>
</gene>
<evidence type="ECO:0000313" key="2">
    <source>
        <dbReference type="EMBL" id="WAR28583.1"/>
    </source>
</evidence>
<evidence type="ECO:0000313" key="3">
    <source>
        <dbReference type="Proteomes" id="UP001164746"/>
    </source>
</evidence>
<dbReference type="SUPFAM" id="SSF81321">
    <property type="entry name" value="Family A G protein-coupled receptor-like"/>
    <property type="match status" value="1"/>
</dbReference>
<proteinExistence type="predicted"/>
<reference evidence="2" key="1">
    <citation type="submission" date="2022-11" db="EMBL/GenBank/DDBJ databases">
        <title>Centuries of genome instability and evolution in soft-shell clam transmissible cancer (bioRxiv).</title>
        <authorList>
            <person name="Hart S.F.M."/>
            <person name="Yonemitsu M.A."/>
            <person name="Giersch R.M."/>
            <person name="Beal B.F."/>
            <person name="Arriagada G."/>
            <person name="Davis B.W."/>
            <person name="Ostrander E.A."/>
            <person name="Goff S.P."/>
            <person name="Metzger M.J."/>
        </authorList>
    </citation>
    <scope>NUCLEOTIDE SEQUENCE</scope>
    <source>
        <strain evidence="2">MELC-2E11</strain>
        <tissue evidence="2">Siphon/mantle</tissue>
    </source>
</reference>
<sequence length="231" mass="26505">MILGIVDHNKILHQYVLRKDIFIIYGSVSASYIPLTIMWILFGMPIQLLRKQYKLCDPNQIRDNGYRAVEPRLSRSEGKNCNMCRESRIDNTNPQVAAYQRSPSKKEQSPLDQRYNDLNDNEAKSVTRTFSAPAELHSIRRQISNSGSHNSSVEKKDSVNTSELFKILFLSFVVCWAPFFIESILTVLCKSCIFDRYLEINNLHCIQQDVSGHHSQTVKVSVPGYSETNEN</sequence>